<dbReference type="Proteomes" id="UP000298030">
    <property type="component" value="Unassembled WGS sequence"/>
</dbReference>
<organism evidence="1 2">
    <name type="scientific">Coprinellus micaceus</name>
    <name type="common">Glistening ink-cap mushroom</name>
    <name type="synonym">Coprinus micaceus</name>
    <dbReference type="NCBI Taxonomy" id="71717"/>
    <lineage>
        <taxon>Eukaryota</taxon>
        <taxon>Fungi</taxon>
        <taxon>Dikarya</taxon>
        <taxon>Basidiomycota</taxon>
        <taxon>Agaricomycotina</taxon>
        <taxon>Agaricomycetes</taxon>
        <taxon>Agaricomycetidae</taxon>
        <taxon>Agaricales</taxon>
        <taxon>Agaricineae</taxon>
        <taxon>Psathyrellaceae</taxon>
        <taxon>Coprinellus</taxon>
    </lineage>
</organism>
<comment type="caution">
    <text evidence="1">The sequence shown here is derived from an EMBL/GenBank/DDBJ whole genome shotgun (WGS) entry which is preliminary data.</text>
</comment>
<sequence length="140" mass="16416">MAATTMVRLRSHSNRRSIFRPPNSVHLHEFVESRRLLSAAHCTYPLLSWPYLDPPPLFHPHWHRYRHPRPQPSNSTLYQTPPLSIFSNLQRCDAIHPTLCLSYSQTDATLRPRPRLANSFVLYSMPAHRTRAHRDYRTPA</sequence>
<evidence type="ECO:0000313" key="1">
    <source>
        <dbReference type="EMBL" id="TEB24130.1"/>
    </source>
</evidence>
<keyword evidence="2" id="KW-1185">Reference proteome</keyword>
<name>A0A4Y7SQH8_COPMI</name>
<gene>
    <name evidence="1" type="ORF">FA13DRAFT_1392181</name>
</gene>
<protein>
    <submittedName>
        <fullName evidence="1">Uncharacterized protein</fullName>
    </submittedName>
</protein>
<dbReference type="AlphaFoldDB" id="A0A4Y7SQH8"/>
<evidence type="ECO:0000313" key="2">
    <source>
        <dbReference type="Proteomes" id="UP000298030"/>
    </source>
</evidence>
<dbReference type="EMBL" id="QPFP01000070">
    <property type="protein sequence ID" value="TEB24130.1"/>
    <property type="molecule type" value="Genomic_DNA"/>
</dbReference>
<reference evidence="1 2" key="1">
    <citation type="journal article" date="2019" name="Nat. Ecol. Evol.">
        <title>Megaphylogeny resolves global patterns of mushroom evolution.</title>
        <authorList>
            <person name="Varga T."/>
            <person name="Krizsan K."/>
            <person name="Foldi C."/>
            <person name="Dima B."/>
            <person name="Sanchez-Garcia M."/>
            <person name="Sanchez-Ramirez S."/>
            <person name="Szollosi G.J."/>
            <person name="Szarkandi J.G."/>
            <person name="Papp V."/>
            <person name="Albert L."/>
            <person name="Andreopoulos W."/>
            <person name="Angelini C."/>
            <person name="Antonin V."/>
            <person name="Barry K.W."/>
            <person name="Bougher N.L."/>
            <person name="Buchanan P."/>
            <person name="Buyck B."/>
            <person name="Bense V."/>
            <person name="Catcheside P."/>
            <person name="Chovatia M."/>
            <person name="Cooper J."/>
            <person name="Damon W."/>
            <person name="Desjardin D."/>
            <person name="Finy P."/>
            <person name="Geml J."/>
            <person name="Haridas S."/>
            <person name="Hughes K."/>
            <person name="Justo A."/>
            <person name="Karasinski D."/>
            <person name="Kautmanova I."/>
            <person name="Kiss B."/>
            <person name="Kocsube S."/>
            <person name="Kotiranta H."/>
            <person name="LaButti K.M."/>
            <person name="Lechner B.E."/>
            <person name="Liimatainen K."/>
            <person name="Lipzen A."/>
            <person name="Lukacs Z."/>
            <person name="Mihaltcheva S."/>
            <person name="Morgado L.N."/>
            <person name="Niskanen T."/>
            <person name="Noordeloos M.E."/>
            <person name="Ohm R.A."/>
            <person name="Ortiz-Santana B."/>
            <person name="Ovrebo C."/>
            <person name="Racz N."/>
            <person name="Riley R."/>
            <person name="Savchenko A."/>
            <person name="Shiryaev A."/>
            <person name="Soop K."/>
            <person name="Spirin V."/>
            <person name="Szebenyi C."/>
            <person name="Tomsovsky M."/>
            <person name="Tulloss R.E."/>
            <person name="Uehling J."/>
            <person name="Grigoriev I.V."/>
            <person name="Vagvolgyi C."/>
            <person name="Papp T."/>
            <person name="Martin F.M."/>
            <person name="Miettinen O."/>
            <person name="Hibbett D.S."/>
            <person name="Nagy L.G."/>
        </authorList>
    </citation>
    <scope>NUCLEOTIDE SEQUENCE [LARGE SCALE GENOMIC DNA]</scope>
    <source>
        <strain evidence="1 2">FP101781</strain>
    </source>
</reference>
<accession>A0A4Y7SQH8</accession>
<proteinExistence type="predicted"/>